<keyword evidence="2" id="KW-1185">Reference proteome</keyword>
<dbReference type="InterPro" id="IPR056912">
    <property type="entry name" value="Phage_JBD30_tail_term-like"/>
</dbReference>
<reference evidence="1 2" key="1">
    <citation type="submission" date="2020-05" db="EMBL/GenBank/DDBJ databases">
        <title>Azospirillum oleiclasticum sp. nov, a nitrogen-fixing and heavy crude oil-emulsifying bacterium isolated from the crude oil of Yumen Oilfield.</title>
        <authorList>
            <person name="Wu D."/>
            <person name="Cai M."/>
            <person name="Zhang X."/>
        </authorList>
    </citation>
    <scope>NUCLEOTIDE SEQUENCE [LARGE SCALE GENOMIC DNA]</scope>
    <source>
        <strain evidence="1 2">ROY-1-1-2</strain>
    </source>
</reference>
<dbReference type="Pfam" id="PF23840">
    <property type="entry name" value="Phage_tail_terminator"/>
    <property type="match status" value="1"/>
</dbReference>
<name>A0ABX2T9V5_9PROT</name>
<evidence type="ECO:0000313" key="1">
    <source>
        <dbReference type="EMBL" id="NYZ20047.1"/>
    </source>
</evidence>
<evidence type="ECO:0008006" key="3">
    <source>
        <dbReference type="Google" id="ProtNLM"/>
    </source>
</evidence>
<organism evidence="1 2">
    <name type="scientific">Azospirillum oleiclasticum</name>
    <dbReference type="NCBI Taxonomy" id="2735135"/>
    <lineage>
        <taxon>Bacteria</taxon>
        <taxon>Pseudomonadati</taxon>
        <taxon>Pseudomonadota</taxon>
        <taxon>Alphaproteobacteria</taxon>
        <taxon>Rhodospirillales</taxon>
        <taxon>Azospirillaceae</taxon>
        <taxon>Azospirillum</taxon>
    </lineage>
</organism>
<evidence type="ECO:0000313" key="2">
    <source>
        <dbReference type="Proteomes" id="UP000584642"/>
    </source>
</evidence>
<dbReference type="EMBL" id="JABFDB010000005">
    <property type="protein sequence ID" value="NYZ20047.1"/>
    <property type="molecule type" value="Genomic_DNA"/>
</dbReference>
<dbReference type="RefSeq" id="WP_180281814.1">
    <property type="nucleotide sequence ID" value="NZ_JABFDB010000005.1"/>
</dbReference>
<protein>
    <recommendedName>
        <fullName evidence="3">DUF3168 domain-containing protein</fullName>
    </recommendedName>
</protein>
<sequence length="141" mass="14649">MIRLSTIVARLAPPATTLGLVQGAAELRAVTQAPPAHLLPAAWVVPVGDVAGAARVVNAPRQSLTATFGVVLAVADRSDPRGAAAADALTDVRRMVLSALLGWMPEGADGPCAFGGGEVLELETAALWWIDRYTVPLHLRP</sequence>
<comment type="caution">
    <text evidence="1">The sequence shown here is derived from an EMBL/GenBank/DDBJ whole genome shotgun (WGS) entry which is preliminary data.</text>
</comment>
<dbReference type="Proteomes" id="UP000584642">
    <property type="component" value="Unassembled WGS sequence"/>
</dbReference>
<proteinExistence type="predicted"/>
<gene>
    <name evidence="1" type="ORF">HND93_10005</name>
</gene>
<accession>A0ABX2T9V5</accession>